<name>A0A6J6PJP6_9ZZZZ</name>
<keyword evidence="1" id="KW-0812">Transmembrane</keyword>
<dbReference type="EMBL" id="CAEZXR010000077">
    <property type="protein sequence ID" value="CAB4698907.1"/>
    <property type="molecule type" value="Genomic_DNA"/>
</dbReference>
<reference evidence="2" key="1">
    <citation type="submission" date="2020-05" db="EMBL/GenBank/DDBJ databases">
        <authorList>
            <person name="Chiriac C."/>
            <person name="Salcher M."/>
            <person name="Ghai R."/>
            <person name="Kavagutti S V."/>
        </authorList>
    </citation>
    <scope>NUCLEOTIDE SEQUENCE</scope>
</reference>
<proteinExistence type="predicted"/>
<evidence type="ECO:0000313" key="2">
    <source>
        <dbReference type="EMBL" id="CAB4698907.1"/>
    </source>
</evidence>
<evidence type="ECO:0000256" key="1">
    <source>
        <dbReference type="SAM" id="Phobius"/>
    </source>
</evidence>
<sequence length="71" mass="7166">MTPRPRINLRTIRKAIVAGLGAGLFAATSALGASLIDDGALGGTDIGLALGAALVAFTVTGRATWQTRNDT</sequence>
<gene>
    <name evidence="2" type="ORF">UFOPK2579_00834</name>
</gene>
<accession>A0A6J6PJP6</accession>
<protein>
    <submittedName>
        <fullName evidence="2">Unannotated protein</fullName>
    </submittedName>
</protein>
<dbReference type="AlphaFoldDB" id="A0A6J6PJP6"/>
<organism evidence="2">
    <name type="scientific">freshwater metagenome</name>
    <dbReference type="NCBI Taxonomy" id="449393"/>
    <lineage>
        <taxon>unclassified sequences</taxon>
        <taxon>metagenomes</taxon>
        <taxon>ecological metagenomes</taxon>
    </lineage>
</organism>
<keyword evidence="1" id="KW-0472">Membrane</keyword>
<feature type="transmembrane region" description="Helical" evidence="1">
    <location>
        <begin position="48"/>
        <end position="65"/>
    </location>
</feature>
<keyword evidence="1" id="KW-1133">Transmembrane helix</keyword>